<dbReference type="PANTHER" id="PTHR11527">
    <property type="entry name" value="HEAT-SHOCK PROTEIN 20 FAMILY MEMBER"/>
    <property type="match status" value="1"/>
</dbReference>
<dbReference type="InterPro" id="IPR031107">
    <property type="entry name" value="Small_HSP"/>
</dbReference>
<reference evidence="4" key="1">
    <citation type="submission" date="2024-05" db="EMBL/GenBank/DDBJ databases">
        <title>30 novel species of actinomycetes from the DSMZ collection.</title>
        <authorList>
            <person name="Nouioui I."/>
        </authorList>
    </citation>
    <scope>NUCLEOTIDE SEQUENCE</scope>
    <source>
        <strain evidence="4">DSM 41529</strain>
    </source>
</reference>
<dbReference type="Pfam" id="PF00011">
    <property type="entry name" value="HSP20"/>
    <property type="match status" value="1"/>
</dbReference>
<evidence type="ECO:0000256" key="1">
    <source>
        <dbReference type="PROSITE-ProRule" id="PRU00285"/>
    </source>
</evidence>
<organism evidence="4 5">
    <name type="scientific">Streptomyces lonegramiae</name>
    <dbReference type="NCBI Taxonomy" id="3075524"/>
    <lineage>
        <taxon>Bacteria</taxon>
        <taxon>Bacillati</taxon>
        <taxon>Actinomycetota</taxon>
        <taxon>Actinomycetes</taxon>
        <taxon>Kitasatosporales</taxon>
        <taxon>Streptomycetaceae</taxon>
        <taxon>Streptomyces</taxon>
    </lineage>
</organism>
<evidence type="ECO:0000313" key="5">
    <source>
        <dbReference type="Proteomes" id="UP001180754"/>
    </source>
</evidence>
<feature type="domain" description="SHSP" evidence="3">
    <location>
        <begin position="50"/>
        <end position="163"/>
    </location>
</feature>
<dbReference type="InterPro" id="IPR002068">
    <property type="entry name" value="A-crystallin/Hsp20_dom"/>
</dbReference>
<dbReference type="Proteomes" id="UP001180754">
    <property type="component" value="Unassembled WGS sequence"/>
</dbReference>
<name>A0ABU2XHH7_9ACTN</name>
<gene>
    <name evidence="4" type="ORF">RND15_22150</name>
</gene>
<evidence type="ECO:0000313" key="4">
    <source>
        <dbReference type="EMBL" id="MDT0545392.1"/>
    </source>
</evidence>
<dbReference type="RefSeq" id="WP_311725869.1">
    <property type="nucleotide sequence ID" value="NZ_JAVRFD010000010.1"/>
</dbReference>
<dbReference type="InterPro" id="IPR008978">
    <property type="entry name" value="HSP20-like_chaperone"/>
</dbReference>
<keyword evidence="5" id="KW-1185">Reference proteome</keyword>
<comment type="caution">
    <text evidence="4">The sequence shown here is derived from an EMBL/GenBank/DDBJ whole genome shotgun (WGS) entry which is preliminary data.</text>
</comment>
<sequence>MSMPVRRTRNEGAMERQRGWARSPLAEFDELLNQMGGLLESTVGGAVPGAGLAAWTPSADVSETDEAYHVQIELPGVSRRDVDVEVSGQELGVSGEIKERESKGVLRRSTRRTGRFEYRMRLAGEVNTEGVKASMSDGVLTIGVPKAETTKPRHIEITEVGESRGG</sequence>
<dbReference type="EMBL" id="JAVRFD010000010">
    <property type="protein sequence ID" value="MDT0545392.1"/>
    <property type="molecule type" value="Genomic_DNA"/>
</dbReference>
<comment type="similarity">
    <text evidence="1 2">Belongs to the small heat shock protein (HSP20) family.</text>
</comment>
<dbReference type="PROSITE" id="PS01031">
    <property type="entry name" value="SHSP"/>
    <property type="match status" value="1"/>
</dbReference>
<dbReference type="Gene3D" id="2.60.40.790">
    <property type="match status" value="1"/>
</dbReference>
<accession>A0ABU2XHH7</accession>
<evidence type="ECO:0000256" key="2">
    <source>
        <dbReference type="RuleBase" id="RU003616"/>
    </source>
</evidence>
<protein>
    <submittedName>
        <fullName evidence="4">Hsp20/alpha crystallin family protein</fullName>
    </submittedName>
</protein>
<proteinExistence type="inferred from homology"/>
<dbReference type="CDD" id="cd06464">
    <property type="entry name" value="ACD_sHsps-like"/>
    <property type="match status" value="1"/>
</dbReference>
<evidence type="ECO:0000259" key="3">
    <source>
        <dbReference type="PROSITE" id="PS01031"/>
    </source>
</evidence>
<dbReference type="SUPFAM" id="SSF49764">
    <property type="entry name" value="HSP20-like chaperones"/>
    <property type="match status" value="1"/>
</dbReference>